<dbReference type="Gene3D" id="3.40.50.1820">
    <property type="entry name" value="alpha/beta hydrolase"/>
    <property type="match status" value="1"/>
</dbReference>
<name>A0A7W7ADG3_9SPHN</name>
<reference evidence="2 3" key="1">
    <citation type="submission" date="2020-08" db="EMBL/GenBank/DDBJ databases">
        <title>Genomic Encyclopedia of Type Strains, Phase IV (KMG-IV): sequencing the most valuable type-strain genomes for metagenomic binning, comparative biology and taxonomic classification.</title>
        <authorList>
            <person name="Goeker M."/>
        </authorList>
    </citation>
    <scope>NUCLEOTIDE SEQUENCE [LARGE SCALE GENOMIC DNA]</scope>
    <source>
        <strain evidence="2 3">DSM 17507</strain>
    </source>
</reference>
<gene>
    <name evidence="2" type="ORF">GGR37_003237</name>
</gene>
<protein>
    <submittedName>
        <fullName evidence="2">Dienelactone hydrolase</fullName>
    </submittedName>
</protein>
<evidence type="ECO:0000313" key="3">
    <source>
        <dbReference type="Proteomes" id="UP000538566"/>
    </source>
</evidence>
<sequence length="312" mass="32571">MEDRLKNQIAATLALTLAAAPLAAQEQPSAYDTMPVGPGTGAHPAVMTQDASLPAHVIYRPADMATSKELGVLVWGNGGCSADGASARQHLIEIASHGYIVIAPGEIMSGPGATRKREPRMADKSGQLPPVATTSADVKAGLDWALTENARKGSALYGRIDTRALAVAGHSCGGLQALELAPDPRIRAVLVHNSGVFTDGTNPIRGISVNKAMLEKLHTPVLYVLGGPEDIAFPNGTDDFKRIAKVPAALVQLPVGHGGTFHSANGGAVAALSVDWLEWQLRGDRTAARSFTGSNCRLCVVPGWTIEKKGID</sequence>
<dbReference type="InterPro" id="IPR029058">
    <property type="entry name" value="AB_hydrolase_fold"/>
</dbReference>
<evidence type="ECO:0000313" key="2">
    <source>
        <dbReference type="EMBL" id="MBB4614947.1"/>
    </source>
</evidence>
<dbReference type="PANTHER" id="PTHR33428">
    <property type="entry name" value="CHLOROPHYLLASE-2, CHLOROPLASTIC"/>
    <property type="match status" value="1"/>
</dbReference>
<dbReference type="PANTHER" id="PTHR33428:SF14">
    <property type="entry name" value="CARBOXYLESTERASE TYPE B DOMAIN-CONTAINING PROTEIN"/>
    <property type="match status" value="1"/>
</dbReference>
<comment type="caution">
    <text evidence="2">The sequence shown here is derived from an EMBL/GenBank/DDBJ whole genome shotgun (WGS) entry which is preliminary data.</text>
</comment>
<keyword evidence="2" id="KW-0378">Hydrolase</keyword>
<dbReference type="AlphaFoldDB" id="A0A7W7ADG3"/>
<keyword evidence="3" id="KW-1185">Reference proteome</keyword>
<dbReference type="RefSeq" id="WP_246415746.1">
    <property type="nucleotide sequence ID" value="NZ_JACHOA010000006.1"/>
</dbReference>
<accession>A0A7W7ADG3</accession>
<dbReference type="EMBL" id="JACHOA010000006">
    <property type="protein sequence ID" value="MBB4614947.1"/>
    <property type="molecule type" value="Genomic_DNA"/>
</dbReference>
<dbReference type="Proteomes" id="UP000538566">
    <property type="component" value="Unassembled WGS sequence"/>
</dbReference>
<evidence type="ECO:0000256" key="1">
    <source>
        <dbReference type="SAM" id="MobiDB-lite"/>
    </source>
</evidence>
<proteinExistence type="predicted"/>
<feature type="region of interest" description="Disordered" evidence="1">
    <location>
        <begin position="112"/>
        <end position="132"/>
    </location>
</feature>
<dbReference type="GO" id="GO:0016787">
    <property type="term" value="F:hydrolase activity"/>
    <property type="evidence" value="ECO:0007669"/>
    <property type="project" value="UniProtKB-KW"/>
</dbReference>
<dbReference type="SUPFAM" id="SSF53474">
    <property type="entry name" value="alpha/beta-Hydrolases"/>
    <property type="match status" value="1"/>
</dbReference>
<organism evidence="2 3">
    <name type="scientific">Novosphingobium taihuense</name>
    <dbReference type="NCBI Taxonomy" id="260085"/>
    <lineage>
        <taxon>Bacteria</taxon>
        <taxon>Pseudomonadati</taxon>
        <taxon>Pseudomonadota</taxon>
        <taxon>Alphaproteobacteria</taxon>
        <taxon>Sphingomonadales</taxon>
        <taxon>Sphingomonadaceae</taxon>
        <taxon>Novosphingobium</taxon>
    </lineage>
</organism>